<evidence type="ECO:0000256" key="2">
    <source>
        <dbReference type="ARBA" id="ARBA00009223"/>
    </source>
</evidence>
<keyword evidence="3" id="KW-0539">Nucleus</keyword>
<evidence type="ECO:0000256" key="6">
    <source>
        <dbReference type="SAM" id="MobiDB-lite"/>
    </source>
</evidence>
<dbReference type="AlphaFoldDB" id="A0A2T7NZX2"/>
<feature type="compositionally biased region" description="Basic and acidic residues" evidence="6">
    <location>
        <begin position="55"/>
        <end position="67"/>
    </location>
</feature>
<evidence type="ECO:0000259" key="8">
    <source>
        <dbReference type="Pfam" id="PF22916"/>
    </source>
</evidence>
<evidence type="ECO:0000313" key="10">
    <source>
        <dbReference type="Proteomes" id="UP000245119"/>
    </source>
</evidence>
<dbReference type="Proteomes" id="UP000245119">
    <property type="component" value="Linkage Group LG8"/>
</dbReference>
<comment type="subcellular location">
    <subcellularLocation>
        <location evidence="1">Nucleus</location>
        <location evidence="1">Nucleolus</location>
    </subcellularLocation>
</comment>
<name>A0A2T7NZX2_POMCA</name>
<evidence type="ECO:0000256" key="5">
    <source>
        <dbReference type="ARBA" id="ARBA00032325"/>
    </source>
</evidence>
<sequence length="729" mass="83857">MGKRFRGRGRGRKHGPPSKRRKSDQLHLSAKQKKHFKAYGDFHPSESSDTVKNYTRVEDNAETHNEEDSSSSDSEDETPVQQLLKAIGVGSNTAGEVSEDDDSKEDDSEEEEDKESDLDSEEEEDFEGDVHDKDGEDLDGSDHNEEGAGIITGSDMEGDTGEASHGEENDDDENELTAEASEEDCEDDDEEHILKEDDPFTVHFEQDLPETLEKKLSATTVWSKKDTKLKFVGDSTLMWKDLACVPQKKLGQKDLKTAGVKHKLVDQVAATNIKEGKVDVISHGEIMTPLQFGLFGIMNNYQDLFYPRQSHSNLEEIRLTYCLHAVNHVLKTRSRVVAHNAKIKARRGTAFDANSSQEFRDQGFTRPKVLIVVPLRNSAYRIVSVITSLLAASEQGLVSNRKRFKTEYGDEGHDEDKKGLKPEDFDALFKGNTDEHFRIGISISKKSLKLYSPFYMADIIIASPLGLRTVIGAQGDKERDYDFLSSIDLLILDQADVFLMQNWDHVLHMFDHLHLQPRESHGVDFARVRLWSLNGWSKHYRQTLIFSSVMVPELMSVYNKHCHNFAGKVQVHRKSTHGSVCRIVVQLPQMFHRIQCSSITSLADARFEFFVKEVLPQHKQKDMKQTLIYIPSYFDFVRMRNYFKKEEISFVHINEYATSKGIRRARIDFNKRKAQFMLYTERVHFYRRFKLRGPKHLIFYELPQYGHFYSELCNMLEDPRRRSLLQQIL</sequence>
<feature type="compositionally biased region" description="Acidic residues" evidence="6">
    <location>
        <begin position="68"/>
        <end position="78"/>
    </location>
</feature>
<comment type="caution">
    <text evidence="9">The sequence shown here is derived from an EMBL/GenBank/DDBJ whole genome shotgun (WGS) entry which is preliminary data.</text>
</comment>
<feature type="compositionally biased region" description="Acidic residues" evidence="6">
    <location>
        <begin position="168"/>
        <end position="190"/>
    </location>
</feature>
<protein>
    <recommendedName>
        <fullName evidence="4">U3 small nucleolar RNA-associated protein 25 homolog</fullName>
    </recommendedName>
    <alternativeName>
        <fullName evidence="5">UTP25 small subunit processor component</fullName>
    </alternativeName>
</protein>
<reference evidence="9 10" key="1">
    <citation type="submission" date="2018-04" db="EMBL/GenBank/DDBJ databases">
        <title>The genome of golden apple snail Pomacea canaliculata provides insight into stress tolerance and invasive adaptation.</title>
        <authorList>
            <person name="Liu C."/>
            <person name="Liu B."/>
            <person name="Ren Y."/>
            <person name="Zhang Y."/>
            <person name="Wang H."/>
            <person name="Li S."/>
            <person name="Jiang F."/>
            <person name="Yin L."/>
            <person name="Zhang G."/>
            <person name="Qian W."/>
            <person name="Fan W."/>
        </authorList>
    </citation>
    <scope>NUCLEOTIDE SEQUENCE [LARGE SCALE GENOMIC DNA]</scope>
    <source>
        <strain evidence="9">SZHN2017</strain>
        <tissue evidence="9">Muscle</tissue>
    </source>
</reference>
<dbReference type="Pfam" id="PF22916">
    <property type="entry name" value="UTP25_NTPase-like"/>
    <property type="match status" value="1"/>
</dbReference>
<evidence type="ECO:0000313" key="9">
    <source>
        <dbReference type="EMBL" id="PVD26720.1"/>
    </source>
</evidence>
<dbReference type="GO" id="GO:0019843">
    <property type="term" value="F:rRNA binding"/>
    <property type="evidence" value="ECO:0007669"/>
    <property type="project" value="TreeGrafter"/>
</dbReference>
<gene>
    <name evidence="9" type="ORF">C0Q70_14398</name>
</gene>
<dbReference type="InterPro" id="IPR053939">
    <property type="entry name" value="UTP25_C"/>
</dbReference>
<dbReference type="InterPro" id="IPR053940">
    <property type="entry name" value="UTP25_NTPase-like"/>
</dbReference>
<feature type="compositionally biased region" description="Basic and acidic residues" evidence="6">
    <location>
        <begin position="128"/>
        <end position="146"/>
    </location>
</feature>
<dbReference type="GO" id="GO:0000462">
    <property type="term" value="P:maturation of SSU-rRNA from tricistronic rRNA transcript (SSU-rRNA, 5.8S rRNA, LSU-rRNA)"/>
    <property type="evidence" value="ECO:0007669"/>
    <property type="project" value="TreeGrafter"/>
</dbReference>
<feature type="domain" description="UTP25 C-terminal" evidence="7">
    <location>
        <begin position="580"/>
        <end position="719"/>
    </location>
</feature>
<dbReference type="InterPro" id="IPR010678">
    <property type="entry name" value="UTP25"/>
</dbReference>
<dbReference type="STRING" id="400727.A0A2T7NZX2"/>
<dbReference type="EMBL" id="PZQS01000008">
    <property type="protein sequence ID" value="PVD26720.1"/>
    <property type="molecule type" value="Genomic_DNA"/>
</dbReference>
<dbReference type="InterPro" id="IPR027417">
    <property type="entry name" value="P-loop_NTPase"/>
</dbReference>
<dbReference type="OrthoDB" id="10264378at2759"/>
<feature type="domain" description="UTP25 NTP hydrolase-like" evidence="8">
    <location>
        <begin position="301"/>
        <end position="569"/>
    </location>
</feature>
<dbReference type="GO" id="GO:0032040">
    <property type="term" value="C:small-subunit processome"/>
    <property type="evidence" value="ECO:0007669"/>
    <property type="project" value="TreeGrafter"/>
</dbReference>
<organism evidence="9 10">
    <name type="scientific">Pomacea canaliculata</name>
    <name type="common">Golden apple snail</name>
    <dbReference type="NCBI Taxonomy" id="400727"/>
    <lineage>
        <taxon>Eukaryota</taxon>
        <taxon>Metazoa</taxon>
        <taxon>Spiralia</taxon>
        <taxon>Lophotrochozoa</taxon>
        <taxon>Mollusca</taxon>
        <taxon>Gastropoda</taxon>
        <taxon>Caenogastropoda</taxon>
        <taxon>Architaenioglossa</taxon>
        <taxon>Ampullarioidea</taxon>
        <taxon>Ampullariidae</taxon>
        <taxon>Pomacea</taxon>
    </lineage>
</organism>
<proteinExistence type="inferred from homology"/>
<dbReference type="PANTHER" id="PTHR12933">
    <property type="entry name" value="ORF PROTEIN-RELATED"/>
    <property type="match status" value="1"/>
</dbReference>
<evidence type="ECO:0000256" key="1">
    <source>
        <dbReference type="ARBA" id="ARBA00004604"/>
    </source>
</evidence>
<accession>A0A2T7NZX2</accession>
<keyword evidence="10" id="KW-1185">Reference proteome</keyword>
<dbReference type="SUPFAM" id="SSF52540">
    <property type="entry name" value="P-loop containing nucleoside triphosphate hydrolases"/>
    <property type="match status" value="1"/>
</dbReference>
<dbReference type="Gene3D" id="3.40.50.300">
    <property type="entry name" value="P-loop containing nucleotide triphosphate hydrolases"/>
    <property type="match status" value="1"/>
</dbReference>
<evidence type="ECO:0000256" key="4">
    <source>
        <dbReference type="ARBA" id="ARBA00024421"/>
    </source>
</evidence>
<dbReference type="Pfam" id="PF06862">
    <property type="entry name" value="Utp25_C"/>
    <property type="match status" value="1"/>
</dbReference>
<dbReference type="PANTHER" id="PTHR12933:SF0">
    <property type="entry name" value="U3 SMALL NUCLEOLAR RNA-ASSOCIATED PROTEIN 25 HOMOLOG"/>
    <property type="match status" value="1"/>
</dbReference>
<feature type="region of interest" description="Disordered" evidence="6">
    <location>
        <begin position="1"/>
        <end position="190"/>
    </location>
</feature>
<dbReference type="GO" id="GO:0034511">
    <property type="term" value="F:U3 snoRNA binding"/>
    <property type="evidence" value="ECO:0007669"/>
    <property type="project" value="InterPro"/>
</dbReference>
<evidence type="ECO:0000259" key="7">
    <source>
        <dbReference type="Pfam" id="PF06862"/>
    </source>
</evidence>
<evidence type="ECO:0000256" key="3">
    <source>
        <dbReference type="ARBA" id="ARBA00023242"/>
    </source>
</evidence>
<feature type="compositionally biased region" description="Acidic residues" evidence="6">
    <location>
        <begin position="97"/>
        <end position="127"/>
    </location>
</feature>
<comment type="similarity">
    <text evidence="2">Belongs to the UTP25 family.</text>
</comment>
<feature type="compositionally biased region" description="Basic residues" evidence="6">
    <location>
        <begin position="1"/>
        <end position="22"/>
    </location>
</feature>